<dbReference type="InterPro" id="IPR005380">
    <property type="entry name" value="XS_domain"/>
</dbReference>
<feature type="domain" description="Zinc finger-XS" evidence="7">
    <location>
        <begin position="137"/>
        <end position="179"/>
    </location>
</feature>
<dbReference type="Pfam" id="PF03469">
    <property type="entry name" value="XH"/>
    <property type="match status" value="1"/>
</dbReference>
<dbReference type="InterPro" id="IPR005381">
    <property type="entry name" value="Znf-XS_domain"/>
</dbReference>
<evidence type="ECO:0000259" key="5">
    <source>
        <dbReference type="Pfam" id="PF03468"/>
    </source>
</evidence>
<name>A0ABP0YXK2_9ROSI</name>
<dbReference type="Pfam" id="PF03468">
    <property type="entry name" value="XS"/>
    <property type="match status" value="1"/>
</dbReference>
<keyword evidence="2" id="KW-0943">RNA-mediated gene silencing</keyword>
<dbReference type="PANTHER" id="PTHR21596">
    <property type="entry name" value="RIBONUCLEASE P SUBUNIT P38"/>
    <property type="match status" value="1"/>
</dbReference>
<dbReference type="EMBL" id="OZ021740">
    <property type="protein sequence ID" value="CAK9323766.1"/>
    <property type="molecule type" value="Genomic_DNA"/>
</dbReference>
<feature type="domain" description="XS" evidence="5">
    <location>
        <begin position="209"/>
        <end position="323"/>
    </location>
</feature>
<accession>A0ABP0YXK2</accession>
<evidence type="ECO:0000259" key="6">
    <source>
        <dbReference type="Pfam" id="PF03469"/>
    </source>
</evidence>
<feature type="coiled-coil region" evidence="3">
    <location>
        <begin position="383"/>
        <end position="450"/>
    </location>
</feature>
<evidence type="ECO:0000313" key="8">
    <source>
        <dbReference type="EMBL" id="CAK9323766.1"/>
    </source>
</evidence>
<evidence type="ECO:0000256" key="2">
    <source>
        <dbReference type="ARBA" id="ARBA00023158"/>
    </source>
</evidence>
<protein>
    <recommendedName>
        <fullName evidence="10">XH/XS domain-containing protein</fullName>
    </recommendedName>
</protein>
<dbReference type="InterPro" id="IPR005379">
    <property type="entry name" value="FDM1-5/IDN2_XH"/>
</dbReference>
<evidence type="ECO:0000256" key="3">
    <source>
        <dbReference type="SAM" id="Coils"/>
    </source>
</evidence>
<keyword evidence="1 3" id="KW-0175">Coiled coil</keyword>
<dbReference type="Pfam" id="PF03470">
    <property type="entry name" value="zf-XS"/>
    <property type="match status" value="1"/>
</dbReference>
<feature type="region of interest" description="Disordered" evidence="4">
    <location>
        <begin position="96"/>
        <end position="117"/>
    </location>
</feature>
<keyword evidence="9" id="KW-1185">Reference proteome</keyword>
<organism evidence="8 9">
    <name type="scientific">Citrullus colocynthis</name>
    <name type="common">colocynth</name>
    <dbReference type="NCBI Taxonomy" id="252529"/>
    <lineage>
        <taxon>Eukaryota</taxon>
        <taxon>Viridiplantae</taxon>
        <taxon>Streptophyta</taxon>
        <taxon>Embryophyta</taxon>
        <taxon>Tracheophyta</taxon>
        <taxon>Spermatophyta</taxon>
        <taxon>Magnoliopsida</taxon>
        <taxon>eudicotyledons</taxon>
        <taxon>Gunneridae</taxon>
        <taxon>Pentapetalae</taxon>
        <taxon>rosids</taxon>
        <taxon>fabids</taxon>
        <taxon>Cucurbitales</taxon>
        <taxon>Cucurbitaceae</taxon>
        <taxon>Benincaseae</taxon>
        <taxon>Citrullus</taxon>
    </lineage>
</organism>
<gene>
    <name evidence="8" type="ORF">CITCOLO1_LOCUS15974</name>
</gene>
<dbReference type="InterPro" id="IPR045177">
    <property type="entry name" value="FDM1-5/IDN2"/>
</dbReference>
<dbReference type="Gene3D" id="3.30.70.2890">
    <property type="entry name" value="XS domain"/>
    <property type="match status" value="1"/>
</dbReference>
<feature type="domain" description="Factor of DNA methylation 1-5/IDN2" evidence="6">
    <location>
        <begin position="600"/>
        <end position="706"/>
    </location>
</feature>
<evidence type="ECO:0000256" key="4">
    <source>
        <dbReference type="SAM" id="MobiDB-lite"/>
    </source>
</evidence>
<dbReference type="Proteomes" id="UP001642487">
    <property type="component" value="Chromosome 6"/>
</dbReference>
<feature type="compositionally biased region" description="Acidic residues" evidence="4">
    <location>
        <begin position="96"/>
        <end position="109"/>
    </location>
</feature>
<dbReference type="InterPro" id="IPR038588">
    <property type="entry name" value="XS_domain_sf"/>
</dbReference>
<dbReference type="CDD" id="cd12266">
    <property type="entry name" value="RRM_like_XS"/>
    <property type="match status" value="1"/>
</dbReference>
<reference evidence="8 9" key="1">
    <citation type="submission" date="2024-03" db="EMBL/GenBank/DDBJ databases">
        <authorList>
            <person name="Gkanogiannis A."/>
            <person name="Becerra Lopez-Lavalle L."/>
        </authorList>
    </citation>
    <scope>NUCLEOTIDE SEQUENCE [LARGE SCALE GENOMIC DNA]</scope>
</reference>
<evidence type="ECO:0000259" key="7">
    <source>
        <dbReference type="Pfam" id="PF03470"/>
    </source>
</evidence>
<evidence type="ECO:0008006" key="10">
    <source>
        <dbReference type="Google" id="ProtNLM"/>
    </source>
</evidence>
<sequence length="718" mass="82331">MEIDAFGVLCYYIADPAAGPNSTLSHFSCDSTFPVSRLSLYSNPKSSIRSQFANSIPLPFFLSSQKPPPACFSASDASGLGDCCQVLFFKFMESSTDDSDVDTDMSESELGERESKSYDELKNGKRIVKLSHETFTCPYCTKKRKRDFLYKDLLQHASGVGNSPSNKRSTKEKANHLALLKYLEKDLADAVGPSKPANNNDPVMDCNHDEKFVWPWRGIVVNIPTRRTNDGRYVGGSGSKFRDELKERGFNPTRVTPLWNYRGHSGCAIVEFNKDWPGLHNAISFERAYEADRHGKKDWLANGTTTEKLGIYAWVARADDYNSNNIVGEHLRKIGDLKTISEIIQEEARKQDRLVSNLTSIIELKNKHLIEMEKRCSETATTLNNLMGEREKLLQAYNEEIKKIQLGARDHLKKIFSDHEKLKLQLESQKKEFELRGRELEKREAQNENESKYLAEEIEKYEVRNSSLQLAELEQQKADEDFMKLADDQKKQKEDLHNRIIQLEKQLDAKQALELEIERLRGTLNVMKHMEDDEDVEVLQKAESTLKELSEKEGELEALDELNQALIVKQRMSNDELQEARKEIINAFKDLPGRSHLRVKRMGELDTKPFHEAMKKIYNEDEADERASELCSLWAEYLKDPDWHPFKVIKVEGKDTADGKDKEIEVLDDEDEKLKGLKKDYGEEVCKAVTSALMEINEYNPSGRWVEATRKGKHTLKP</sequence>
<proteinExistence type="predicted"/>
<evidence type="ECO:0000256" key="1">
    <source>
        <dbReference type="ARBA" id="ARBA00023054"/>
    </source>
</evidence>
<feature type="coiled-coil region" evidence="3">
    <location>
        <begin position="486"/>
        <end position="569"/>
    </location>
</feature>
<evidence type="ECO:0000313" key="9">
    <source>
        <dbReference type="Proteomes" id="UP001642487"/>
    </source>
</evidence>
<dbReference type="PANTHER" id="PTHR21596:SF65">
    <property type="entry name" value="PROTEIN INVOLVED IN DE NOVO 2-RELATED"/>
    <property type="match status" value="1"/>
</dbReference>